<proteinExistence type="predicted"/>
<evidence type="ECO:0000313" key="1">
    <source>
        <dbReference type="EMBL" id="CAJ2629795.1"/>
    </source>
</evidence>
<reference evidence="1" key="1">
    <citation type="submission" date="2023-10" db="EMBL/GenBank/DDBJ databases">
        <authorList>
            <person name="Rodriguez Cubillos JULIANA M."/>
            <person name="De Vega J."/>
        </authorList>
    </citation>
    <scope>NUCLEOTIDE SEQUENCE</scope>
</reference>
<gene>
    <name evidence="1" type="ORF">MILVUS5_LOCUS1704</name>
</gene>
<organism evidence="1 2">
    <name type="scientific">Trifolium pratense</name>
    <name type="common">Red clover</name>
    <dbReference type="NCBI Taxonomy" id="57577"/>
    <lineage>
        <taxon>Eukaryota</taxon>
        <taxon>Viridiplantae</taxon>
        <taxon>Streptophyta</taxon>
        <taxon>Embryophyta</taxon>
        <taxon>Tracheophyta</taxon>
        <taxon>Spermatophyta</taxon>
        <taxon>Magnoliopsida</taxon>
        <taxon>eudicotyledons</taxon>
        <taxon>Gunneridae</taxon>
        <taxon>Pentapetalae</taxon>
        <taxon>rosids</taxon>
        <taxon>fabids</taxon>
        <taxon>Fabales</taxon>
        <taxon>Fabaceae</taxon>
        <taxon>Papilionoideae</taxon>
        <taxon>50 kb inversion clade</taxon>
        <taxon>NPAAA clade</taxon>
        <taxon>Hologalegina</taxon>
        <taxon>IRL clade</taxon>
        <taxon>Trifolieae</taxon>
        <taxon>Trifolium</taxon>
    </lineage>
</organism>
<accession>A0ACB0ICV7</accession>
<dbReference type="Proteomes" id="UP001177021">
    <property type="component" value="Unassembled WGS sequence"/>
</dbReference>
<sequence length="347" mass="39158">MLFRWHRVKPLKVDNVKLALDSANKDNFRWRPYVKYADKYGKFYPKDEVLVPVKKDLGKEILSFVICLRVSELVGFESIEQYQPHRVAMQFGLDQDIPGSVPRFNETKTNAWNNYCRPISDTNVYFPSRCSEGNVTMRYEKWWKRSASSSKCTTPNDIPLEFPPPKLVGTVTFGKPCDHGSKTRTRDNTVDDDDVPSGSIPMPSENSGLIHFVAPSSSSPKQNTLTPFISAVEDSNHVLEDADESIEAICSSGRICDDGSKTSKGDNSVEDGLNAEKCRQVLEDLEFEDDANESIEARLSSDKSCQSETQTESYSYLSEVSIAELEQKISRLEKVRTKLKKKRLGLS</sequence>
<protein>
    <submittedName>
        <fullName evidence="1">Uncharacterized protein</fullName>
    </submittedName>
</protein>
<keyword evidence="2" id="KW-1185">Reference proteome</keyword>
<name>A0ACB0ICV7_TRIPR</name>
<dbReference type="EMBL" id="CASHSV030000001">
    <property type="protein sequence ID" value="CAJ2629795.1"/>
    <property type="molecule type" value="Genomic_DNA"/>
</dbReference>
<evidence type="ECO:0000313" key="2">
    <source>
        <dbReference type="Proteomes" id="UP001177021"/>
    </source>
</evidence>
<comment type="caution">
    <text evidence="1">The sequence shown here is derived from an EMBL/GenBank/DDBJ whole genome shotgun (WGS) entry which is preliminary data.</text>
</comment>